<feature type="transmembrane region" description="Helical" evidence="2">
    <location>
        <begin position="293"/>
        <end position="314"/>
    </location>
</feature>
<accession>A0ABP0MYG0</accession>
<evidence type="ECO:0000256" key="2">
    <source>
        <dbReference type="SAM" id="Phobius"/>
    </source>
</evidence>
<feature type="transmembrane region" description="Helical" evidence="2">
    <location>
        <begin position="211"/>
        <end position="230"/>
    </location>
</feature>
<evidence type="ECO:0000313" key="4">
    <source>
        <dbReference type="Proteomes" id="UP001642464"/>
    </source>
</evidence>
<dbReference type="PANTHER" id="PTHR19444">
    <property type="entry name" value="UNC-93 RELATED"/>
    <property type="match status" value="1"/>
</dbReference>
<gene>
    <name evidence="3" type="ORF">SCF082_LOCUS30316</name>
</gene>
<reference evidence="3 4" key="1">
    <citation type="submission" date="2024-02" db="EMBL/GenBank/DDBJ databases">
        <authorList>
            <person name="Chen Y."/>
            <person name="Shah S."/>
            <person name="Dougan E. K."/>
            <person name="Thang M."/>
            <person name="Chan C."/>
        </authorList>
    </citation>
    <scope>NUCLEOTIDE SEQUENCE [LARGE SCALE GENOMIC DNA]</scope>
</reference>
<feature type="transmembrane region" description="Helical" evidence="2">
    <location>
        <begin position="419"/>
        <end position="441"/>
    </location>
</feature>
<feature type="transmembrane region" description="Helical" evidence="2">
    <location>
        <begin position="165"/>
        <end position="190"/>
    </location>
</feature>
<feature type="transmembrane region" description="Helical" evidence="2">
    <location>
        <begin position="447"/>
        <end position="467"/>
    </location>
</feature>
<keyword evidence="2" id="KW-1133">Transmembrane helix</keyword>
<proteinExistence type="inferred from homology"/>
<comment type="similarity">
    <text evidence="1">Belongs to the unc-93 family.</text>
</comment>
<dbReference type="InterPro" id="IPR051951">
    <property type="entry name" value="UNC-93_regulatory"/>
</dbReference>
<feature type="non-terminal residue" evidence="3">
    <location>
        <position position="1"/>
    </location>
</feature>
<feature type="transmembrane region" description="Helical" evidence="2">
    <location>
        <begin position="326"/>
        <end position="345"/>
    </location>
</feature>
<feature type="transmembrane region" description="Helical" evidence="2">
    <location>
        <begin position="357"/>
        <end position="375"/>
    </location>
</feature>
<evidence type="ECO:0000313" key="3">
    <source>
        <dbReference type="EMBL" id="CAK9056208.1"/>
    </source>
</evidence>
<feature type="transmembrane region" description="Helical" evidence="2">
    <location>
        <begin position="242"/>
        <end position="263"/>
    </location>
</feature>
<dbReference type="EMBL" id="CAXAMM010024958">
    <property type="protein sequence ID" value="CAK9056208.1"/>
    <property type="molecule type" value="Genomic_DNA"/>
</dbReference>
<dbReference type="InterPro" id="IPR036259">
    <property type="entry name" value="MFS_trans_sf"/>
</dbReference>
<feature type="transmembrane region" description="Helical" evidence="2">
    <location>
        <begin position="126"/>
        <end position="145"/>
    </location>
</feature>
<name>A0ABP0MYG0_9DINO</name>
<evidence type="ECO:0000256" key="1">
    <source>
        <dbReference type="ARBA" id="ARBA00009172"/>
    </source>
</evidence>
<dbReference type="Proteomes" id="UP001642464">
    <property type="component" value="Unassembled WGS sequence"/>
</dbReference>
<feature type="transmembrane region" description="Helical" evidence="2">
    <location>
        <begin position="63"/>
        <end position="86"/>
    </location>
</feature>
<comment type="caution">
    <text evidence="3">The sequence shown here is derived from an EMBL/GenBank/DDBJ whole genome shotgun (WGS) entry which is preliminary data.</text>
</comment>
<dbReference type="Gene3D" id="1.20.1250.20">
    <property type="entry name" value="MFS general substrate transporter like domains"/>
    <property type="match status" value="2"/>
</dbReference>
<feature type="transmembrane region" description="Helical" evidence="2">
    <location>
        <begin position="98"/>
        <end position="119"/>
    </location>
</feature>
<organism evidence="3 4">
    <name type="scientific">Durusdinium trenchii</name>
    <dbReference type="NCBI Taxonomy" id="1381693"/>
    <lineage>
        <taxon>Eukaryota</taxon>
        <taxon>Sar</taxon>
        <taxon>Alveolata</taxon>
        <taxon>Dinophyceae</taxon>
        <taxon>Suessiales</taxon>
        <taxon>Symbiodiniaceae</taxon>
        <taxon>Durusdinium</taxon>
    </lineage>
</organism>
<feature type="transmembrane region" description="Helical" evidence="2">
    <location>
        <begin position="381"/>
        <end position="399"/>
    </location>
</feature>
<sequence>SHFGPQLAASTHMTGHISRVHIMGWLVSRACERPNDLGSPSKEDFAEPAVVSPLEPKRYRREFAIMTWMLSLNHAAVTTPILYASSVLTNASGQAGNAVLYGATLICSLFFSTLIFGLLGSKRGLSLSMGLYSVYVLLFAIAAALCDEKHEENGSCIRGGHLQLPINLVGALVGGLGAGILWTCQGAFFSEVCARVAAAEGDDMPKVTAELAGSFALVFLAMEAVVRASATILTKHAHLDYPAVFLIFAGLAVASTVIFQLLAKETESEPRRTGDLCGKALSALRQWTDPQTWFLQCTNLTFGFAAAWLGGHIGREILTEALSSEFIGYAGALLSALASGLSLVLGQVARRMGKGPVVALGSMAFLFLGILSQYVGKPATWGWGVLVFYLLMGLGRAVYESTNKAIFADFFPGEKSAGAFANVFVFGTSASTVAFTLGAVGKASEELYLLLTFAVLTMPGYLTACVIKRHLEKREQETASPSVEASV</sequence>
<dbReference type="PANTHER" id="PTHR19444:SF13">
    <property type="entry name" value="PROTEIN UNC-93 HOMOLOG A"/>
    <property type="match status" value="1"/>
</dbReference>
<keyword evidence="2" id="KW-0472">Membrane</keyword>
<protein>
    <submittedName>
        <fullName evidence="3">Protein unc-93 homolog A (Unc-93A)</fullName>
    </submittedName>
</protein>
<keyword evidence="2" id="KW-0812">Transmembrane</keyword>
<keyword evidence="4" id="KW-1185">Reference proteome</keyword>
<dbReference type="SUPFAM" id="SSF103473">
    <property type="entry name" value="MFS general substrate transporter"/>
    <property type="match status" value="1"/>
</dbReference>